<sequence length="84" mass="9348">MGCLLTAGISRGWRFTLILIFSGVNFPLDPIGSGDVRFPQTYKLMNLHGGDNECKGGDWKQRERARARRRRRPAGSAGRGIGSW</sequence>
<keyword evidence="2" id="KW-0732">Signal</keyword>
<evidence type="ECO:0000256" key="2">
    <source>
        <dbReference type="SAM" id="SignalP"/>
    </source>
</evidence>
<reference evidence="3" key="1">
    <citation type="submission" date="2019-12" db="EMBL/GenBank/DDBJ databases">
        <title>Genome sequencing and annotation of Brassica cretica.</title>
        <authorList>
            <person name="Studholme D.J."/>
            <person name="Sarris P.F."/>
        </authorList>
    </citation>
    <scope>NUCLEOTIDE SEQUENCE</scope>
    <source>
        <strain evidence="4">PFS-001/15</strain>
        <strain evidence="3">PFS-102/07</strain>
        <tissue evidence="3">Leaf</tissue>
    </source>
</reference>
<dbReference type="EMBL" id="QGKW02000717">
    <property type="protein sequence ID" value="KAF2598310.1"/>
    <property type="molecule type" value="Genomic_DNA"/>
</dbReference>
<dbReference type="EMBL" id="QGKY02001250">
    <property type="protein sequence ID" value="KAF2561615.1"/>
    <property type="molecule type" value="Genomic_DNA"/>
</dbReference>
<proteinExistence type="predicted"/>
<name>A0A8S9HTN0_BRACR</name>
<comment type="caution">
    <text evidence="3">The sequence shown here is derived from an EMBL/GenBank/DDBJ whole genome shotgun (WGS) entry which is preliminary data.</text>
</comment>
<protein>
    <submittedName>
        <fullName evidence="3">Uncharacterized protein</fullName>
    </submittedName>
</protein>
<evidence type="ECO:0000313" key="4">
    <source>
        <dbReference type="EMBL" id="KAF2598310.1"/>
    </source>
</evidence>
<feature type="chain" id="PRO_5042775456" evidence="2">
    <location>
        <begin position="28"/>
        <end position="84"/>
    </location>
</feature>
<dbReference type="Proteomes" id="UP000712281">
    <property type="component" value="Unassembled WGS sequence"/>
</dbReference>
<feature type="signal peptide" evidence="2">
    <location>
        <begin position="1"/>
        <end position="27"/>
    </location>
</feature>
<gene>
    <name evidence="4" type="ORF">F2Q68_00009840</name>
    <name evidence="3" type="ORF">F2Q70_00016872</name>
</gene>
<feature type="compositionally biased region" description="Basic and acidic residues" evidence="1">
    <location>
        <begin position="55"/>
        <end position="64"/>
    </location>
</feature>
<evidence type="ECO:0000256" key="1">
    <source>
        <dbReference type="SAM" id="MobiDB-lite"/>
    </source>
</evidence>
<accession>A0A8S9HTN0</accession>
<evidence type="ECO:0000313" key="3">
    <source>
        <dbReference type="EMBL" id="KAF2561615.1"/>
    </source>
</evidence>
<dbReference type="AlphaFoldDB" id="A0A8S9HTN0"/>
<organism evidence="3">
    <name type="scientific">Brassica cretica</name>
    <name type="common">Mustard</name>
    <dbReference type="NCBI Taxonomy" id="69181"/>
    <lineage>
        <taxon>Eukaryota</taxon>
        <taxon>Viridiplantae</taxon>
        <taxon>Streptophyta</taxon>
        <taxon>Embryophyta</taxon>
        <taxon>Tracheophyta</taxon>
        <taxon>Spermatophyta</taxon>
        <taxon>Magnoliopsida</taxon>
        <taxon>eudicotyledons</taxon>
        <taxon>Gunneridae</taxon>
        <taxon>Pentapetalae</taxon>
        <taxon>rosids</taxon>
        <taxon>malvids</taxon>
        <taxon>Brassicales</taxon>
        <taxon>Brassicaceae</taxon>
        <taxon>Brassiceae</taxon>
        <taxon>Brassica</taxon>
    </lineage>
</organism>
<feature type="region of interest" description="Disordered" evidence="1">
    <location>
        <begin position="55"/>
        <end position="84"/>
    </location>
</feature>